<gene>
    <name evidence="1" type="ORF">N657DRAFT_636586</name>
</gene>
<reference evidence="1" key="2">
    <citation type="submission" date="2023-05" db="EMBL/GenBank/DDBJ databases">
        <authorList>
            <consortium name="Lawrence Berkeley National Laboratory"/>
            <person name="Steindorff A."/>
            <person name="Hensen N."/>
            <person name="Bonometti L."/>
            <person name="Westerberg I."/>
            <person name="Brannstrom I.O."/>
            <person name="Guillou S."/>
            <person name="Cros-Aarteil S."/>
            <person name="Calhoun S."/>
            <person name="Haridas S."/>
            <person name="Kuo A."/>
            <person name="Mondo S."/>
            <person name="Pangilinan J."/>
            <person name="Riley R."/>
            <person name="Labutti K."/>
            <person name="Andreopoulos B."/>
            <person name="Lipzen A."/>
            <person name="Chen C."/>
            <person name="Yanf M."/>
            <person name="Daum C."/>
            <person name="Ng V."/>
            <person name="Clum A."/>
            <person name="Ohm R."/>
            <person name="Martin F."/>
            <person name="Silar P."/>
            <person name="Natvig D."/>
            <person name="Lalanne C."/>
            <person name="Gautier V."/>
            <person name="Ament-Velasquez S.L."/>
            <person name="Kruys A."/>
            <person name="Hutchinson M.I."/>
            <person name="Powell A.J."/>
            <person name="Barry K."/>
            <person name="Miller A.N."/>
            <person name="Grigoriev I.V."/>
            <person name="Debuchy R."/>
            <person name="Gladieux P."/>
            <person name="Thoren M.H."/>
            <person name="Johannesson H."/>
        </authorList>
    </citation>
    <scope>NUCLEOTIDE SEQUENCE</scope>
    <source>
        <strain evidence="1">CBS 731.68</strain>
    </source>
</reference>
<evidence type="ECO:0000313" key="1">
    <source>
        <dbReference type="EMBL" id="KAK4120336.1"/>
    </source>
</evidence>
<comment type="caution">
    <text evidence="1">The sequence shown here is derived from an EMBL/GenBank/DDBJ whole genome shotgun (WGS) entry which is preliminary data.</text>
</comment>
<accession>A0AAN6YZY6</accession>
<name>A0AAN6YZY6_9PEZI</name>
<proteinExistence type="predicted"/>
<reference evidence="1" key="1">
    <citation type="journal article" date="2023" name="Mol. Phylogenet. Evol.">
        <title>Genome-scale phylogeny and comparative genomics of the fungal order Sordariales.</title>
        <authorList>
            <person name="Hensen N."/>
            <person name="Bonometti L."/>
            <person name="Westerberg I."/>
            <person name="Brannstrom I.O."/>
            <person name="Guillou S."/>
            <person name="Cros-Aarteil S."/>
            <person name="Calhoun S."/>
            <person name="Haridas S."/>
            <person name="Kuo A."/>
            <person name="Mondo S."/>
            <person name="Pangilinan J."/>
            <person name="Riley R."/>
            <person name="LaButti K."/>
            <person name="Andreopoulos B."/>
            <person name="Lipzen A."/>
            <person name="Chen C."/>
            <person name="Yan M."/>
            <person name="Daum C."/>
            <person name="Ng V."/>
            <person name="Clum A."/>
            <person name="Steindorff A."/>
            <person name="Ohm R.A."/>
            <person name="Martin F."/>
            <person name="Silar P."/>
            <person name="Natvig D.O."/>
            <person name="Lalanne C."/>
            <person name="Gautier V."/>
            <person name="Ament-Velasquez S.L."/>
            <person name="Kruys A."/>
            <person name="Hutchinson M.I."/>
            <person name="Powell A.J."/>
            <person name="Barry K."/>
            <person name="Miller A.N."/>
            <person name="Grigoriev I.V."/>
            <person name="Debuchy R."/>
            <person name="Gladieux P."/>
            <person name="Hiltunen Thoren M."/>
            <person name="Johannesson H."/>
        </authorList>
    </citation>
    <scope>NUCLEOTIDE SEQUENCE</scope>
    <source>
        <strain evidence="1">CBS 731.68</strain>
    </source>
</reference>
<organism evidence="1 2">
    <name type="scientific">Parathielavia appendiculata</name>
    <dbReference type="NCBI Taxonomy" id="2587402"/>
    <lineage>
        <taxon>Eukaryota</taxon>
        <taxon>Fungi</taxon>
        <taxon>Dikarya</taxon>
        <taxon>Ascomycota</taxon>
        <taxon>Pezizomycotina</taxon>
        <taxon>Sordariomycetes</taxon>
        <taxon>Sordariomycetidae</taxon>
        <taxon>Sordariales</taxon>
        <taxon>Chaetomiaceae</taxon>
        <taxon>Parathielavia</taxon>
    </lineage>
</organism>
<keyword evidence="2" id="KW-1185">Reference proteome</keyword>
<protein>
    <submittedName>
        <fullName evidence="1">Uncharacterized protein</fullName>
    </submittedName>
</protein>
<dbReference type="Proteomes" id="UP001302602">
    <property type="component" value="Unassembled WGS sequence"/>
</dbReference>
<dbReference type="GeneID" id="87828209"/>
<dbReference type="RefSeq" id="XP_062644107.1">
    <property type="nucleotide sequence ID" value="XM_062791440.1"/>
</dbReference>
<dbReference type="EMBL" id="MU853239">
    <property type="protein sequence ID" value="KAK4120336.1"/>
    <property type="molecule type" value="Genomic_DNA"/>
</dbReference>
<dbReference type="AlphaFoldDB" id="A0AAN6YZY6"/>
<evidence type="ECO:0000313" key="2">
    <source>
        <dbReference type="Proteomes" id="UP001302602"/>
    </source>
</evidence>
<sequence>MVKRPVGGVYFYASGVRNQPLLGSSHRDSQGQRARQSLTTRFAQSGSSREARFLTDHGTRLAHHRPYHSHLRPMRLRVVNNRAGTCKSAFLYIHHKAYTMINGGGALYRYLLKLAQEAETTLEALKRVTGAIFLETLTYFVLFQDFGLDILHRHGLQYREAQNGLD</sequence>